<feature type="transmembrane region" description="Helical" evidence="5">
    <location>
        <begin position="302"/>
        <end position="321"/>
    </location>
</feature>
<sequence length="435" mass="43960">MNETTRGLAPAGTGPVPSVPLGAARSGAGRQLLLIASVQVLAMGTWFAASAAAPALRTEWGLSSAQATLLTTAVQLGFVIGALVSAALNLPDIVHPPHLVTAGALLAAGSTAALAVFAHGATTAIILRLVTGIALAGVYPVGLKLASSWFLERRGFALGALVGALTLGSTLPQLIGGSLDSAWRTGLFVSAALAVVAAVLVQRVSVGPYVARSTGLHPRVVLSLLRDRGPLLANLGYFGHMWELYAVWAWVPTFLGASAAAYGTPLTGTARGTLSFIALGVCGAAGCVLAGRLGDRWGRARVAAGAMMVSGFCCLAAAFAFGRSLWLMVPVLLVWGTSVIADSAMFSACTTSVVDSRFVGTALTFQTAVGFLITALTIQGLPVVAHAVGWPLAVAILAAGPLLGAVAMLRLHPLLSRGPGAGGPPGRFGGPVRPT</sequence>
<dbReference type="Pfam" id="PF07690">
    <property type="entry name" value="MFS_1"/>
    <property type="match status" value="1"/>
</dbReference>
<comment type="subcellular location">
    <subcellularLocation>
        <location evidence="1">Cell membrane</location>
        <topology evidence="1">Multi-pass membrane protein</topology>
    </subcellularLocation>
</comment>
<feature type="transmembrane region" description="Helical" evidence="5">
    <location>
        <begin position="125"/>
        <end position="143"/>
    </location>
</feature>
<name>A0A2W2FGT1_9ACTN</name>
<dbReference type="GO" id="GO:0022857">
    <property type="term" value="F:transmembrane transporter activity"/>
    <property type="evidence" value="ECO:0007669"/>
    <property type="project" value="InterPro"/>
</dbReference>
<feature type="transmembrane region" description="Helical" evidence="5">
    <location>
        <begin position="327"/>
        <end position="346"/>
    </location>
</feature>
<keyword evidence="8" id="KW-1185">Reference proteome</keyword>
<dbReference type="EMBL" id="POTY01000006">
    <property type="protein sequence ID" value="PZG23878.1"/>
    <property type="molecule type" value="Genomic_DNA"/>
</dbReference>
<protein>
    <submittedName>
        <fullName evidence="7">MFS transporter</fullName>
    </submittedName>
</protein>
<feature type="transmembrane region" description="Helical" evidence="5">
    <location>
        <begin position="32"/>
        <end position="53"/>
    </location>
</feature>
<keyword evidence="3 5" id="KW-1133">Transmembrane helix</keyword>
<dbReference type="RefSeq" id="WP_111212075.1">
    <property type="nucleotide sequence ID" value="NZ_POTY01000006.1"/>
</dbReference>
<evidence type="ECO:0000256" key="1">
    <source>
        <dbReference type="ARBA" id="ARBA00004651"/>
    </source>
</evidence>
<dbReference type="OrthoDB" id="9781976at2"/>
<reference evidence="7 8" key="1">
    <citation type="submission" date="2018-01" db="EMBL/GenBank/DDBJ databases">
        <title>Draft genome sequence of Jishengella sp. NA12.</title>
        <authorList>
            <person name="Sahin N."/>
            <person name="Ay H."/>
            <person name="Saygin H."/>
        </authorList>
    </citation>
    <scope>NUCLEOTIDE SEQUENCE [LARGE SCALE GENOMIC DNA]</scope>
    <source>
        <strain evidence="7 8">NA12</strain>
    </source>
</reference>
<feature type="transmembrane region" description="Helical" evidence="5">
    <location>
        <begin position="155"/>
        <end position="175"/>
    </location>
</feature>
<feature type="transmembrane region" description="Helical" evidence="5">
    <location>
        <begin position="187"/>
        <end position="210"/>
    </location>
</feature>
<feature type="transmembrane region" description="Helical" evidence="5">
    <location>
        <begin position="271"/>
        <end position="290"/>
    </location>
</feature>
<feature type="domain" description="Major facilitator superfamily (MFS) profile" evidence="6">
    <location>
        <begin position="31"/>
        <end position="416"/>
    </location>
</feature>
<evidence type="ECO:0000256" key="5">
    <source>
        <dbReference type="SAM" id="Phobius"/>
    </source>
</evidence>
<dbReference type="Gene3D" id="1.20.1250.20">
    <property type="entry name" value="MFS general substrate transporter like domains"/>
    <property type="match status" value="1"/>
</dbReference>
<feature type="transmembrane region" description="Helical" evidence="5">
    <location>
        <begin position="358"/>
        <end position="378"/>
    </location>
</feature>
<evidence type="ECO:0000256" key="4">
    <source>
        <dbReference type="ARBA" id="ARBA00023136"/>
    </source>
</evidence>
<evidence type="ECO:0000256" key="3">
    <source>
        <dbReference type="ARBA" id="ARBA00022989"/>
    </source>
</evidence>
<evidence type="ECO:0000259" key="6">
    <source>
        <dbReference type="PROSITE" id="PS50850"/>
    </source>
</evidence>
<dbReference type="GO" id="GO:0005886">
    <property type="term" value="C:plasma membrane"/>
    <property type="evidence" value="ECO:0007669"/>
    <property type="project" value="UniProtKB-SubCell"/>
</dbReference>
<dbReference type="PANTHER" id="PTHR23521">
    <property type="entry name" value="TRANSPORTER MFS SUPERFAMILY"/>
    <property type="match status" value="1"/>
</dbReference>
<dbReference type="Proteomes" id="UP000248924">
    <property type="component" value="Unassembled WGS sequence"/>
</dbReference>
<evidence type="ECO:0000313" key="8">
    <source>
        <dbReference type="Proteomes" id="UP000248924"/>
    </source>
</evidence>
<feature type="transmembrane region" description="Helical" evidence="5">
    <location>
        <begin position="99"/>
        <end position="119"/>
    </location>
</feature>
<dbReference type="InterPro" id="IPR036259">
    <property type="entry name" value="MFS_trans_sf"/>
</dbReference>
<feature type="transmembrane region" description="Helical" evidence="5">
    <location>
        <begin position="390"/>
        <end position="409"/>
    </location>
</feature>
<evidence type="ECO:0000256" key="2">
    <source>
        <dbReference type="ARBA" id="ARBA00022692"/>
    </source>
</evidence>
<dbReference type="PANTHER" id="PTHR23521:SF3">
    <property type="entry name" value="MFS TRANSPORTER"/>
    <property type="match status" value="1"/>
</dbReference>
<keyword evidence="2 5" id="KW-0812">Transmembrane</keyword>
<dbReference type="InterPro" id="IPR011701">
    <property type="entry name" value="MFS"/>
</dbReference>
<evidence type="ECO:0000313" key="7">
    <source>
        <dbReference type="EMBL" id="PZG23878.1"/>
    </source>
</evidence>
<comment type="caution">
    <text evidence="7">The sequence shown here is derived from an EMBL/GenBank/DDBJ whole genome shotgun (WGS) entry which is preliminary data.</text>
</comment>
<dbReference type="PROSITE" id="PS50850">
    <property type="entry name" value="MFS"/>
    <property type="match status" value="1"/>
</dbReference>
<feature type="transmembrane region" description="Helical" evidence="5">
    <location>
        <begin position="65"/>
        <end position="87"/>
    </location>
</feature>
<dbReference type="InterPro" id="IPR020846">
    <property type="entry name" value="MFS_dom"/>
</dbReference>
<accession>A0A2W2FGT1</accession>
<dbReference type="AlphaFoldDB" id="A0A2W2FGT1"/>
<gene>
    <name evidence="7" type="ORF">C1I95_02335</name>
</gene>
<keyword evidence="4 5" id="KW-0472">Membrane</keyword>
<dbReference type="SUPFAM" id="SSF103473">
    <property type="entry name" value="MFS general substrate transporter"/>
    <property type="match status" value="1"/>
</dbReference>
<organism evidence="7 8">
    <name type="scientific">Micromonospora craterilacus</name>
    <dbReference type="NCBI Taxonomy" id="1655439"/>
    <lineage>
        <taxon>Bacteria</taxon>
        <taxon>Bacillati</taxon>
        <taxon>Actinomycetota</taxon>
        <taxon>Actinomycetes</taxon>
        <taxon>Micromonosporales</taxon>
        <taxon>Micromonosporaceae</taxon>
        <taxon>Micromonospora</taxon>
    </lineage>
</organism>
<feature type="transmembrane region" description="Helical" evidence="5">
    <location>
        <begin position="231"/>
        <end position="251"/>
    </location>
</feature>
<proteinExistence type="predicted"/>